<dbReference type="Pfam" id="PF05721">
    <property type="entry name" value="PhyH"/>
    <property type="match status" value="1"/>
</dbReference>
<organism evidence="1 2">
    <name type="scientific">Saitozyma podzolica</name>
    <dbReference type="NCBI Taxonomy" id="1890683"/>
    <lineage>
        <taxon>Eukaryota</taxon>
        <taxon>Fungi</taxon>
        <taxon>Dikarya</taxon>
        <taxon>Basidiomycota</taxon>
        <taxon>Agaricomycotina</taxon>
        <taxon>Tremellomycetes</taxon>
        <taxon>Tremellales</taxon>
        <taxon>Trimorphomycetaceae</taxon>
        <taxon>Saitozyma</taxon>
    </lineage>
</organism>
<dbReference type="Proteomes" id="UP000279259">
    <property type="component" value="Unassembled WGS sequence"/>
</dbReference>
<sequence>MQAEPEESLVVDLPEGLKPADHLERYRQQLAFARTFSPILINIQSGFDMWSVEDSVAFFAGTLEVDAELGMAGIVCHETHRNRSCFNPAVTVDIIARVPRLQLTADISHWVVVCERLLNVNPQDQRLIASIIPNVEPDHPAFATEKSFFDAFWKQVAEHHRSTGIRQSLSFVPEYGIDAAPPAKMFANPPARLRLHESLLVGSTKPESEPIVTSQVDSLLPTPRDTSIEEIRRRFARDGYVYMKKLITPSIVHEARRTYFEWIKQSGILHPTSQVEDGVFIGGAEARETFGVTPGSTRSGLADYDPAKSANYLDLCIAAQKSDWFHKFSTTPELVDFMLRAALPGCDGVPVHYDHLFFRHGPPTFITCWTPFDDTTPHKGGLMYLSDSKSIGEKMEQEFSENAKNLTDDERTSAFNTNMMAGGILHPDASAFAAGQGRKWLMADYEAGDVVFHNPFIIHASCVNQDPGNTIMIHTDIRFVNPEEPFDTRWTEHWMPGDGL</sequence>
<dbReference type="Gene3D" id="2.60.120.620">
    <property type="entry name" value="q2cbj1_9rhob like domain"/>
    <property type="match status" value="1"/>
</dbReference>
<dbReference type="InterPro" id="IPR008775">
    <property type="entry name" value="Phytyl_CoA_dOase-like"/>
</dbReference>
<keyword evidence="2" id="KW-1185">Reference proteome</keyword>
<dbReference type="PANTHER" id="PTHR40128">
    <property type="entry name" value="EXPRESSED PROTEIN"/>
    <property type="match status" value="1"/>
</dbReference>
<dbReference type="STRING" id="1890683.A0A427XY64"/>
<protein>
    <submittedName>
        <fullName evidence="1">Uncharacterized protein</fullName>
    </submittedName>
</protein>
<evidence type="ECO:0000313" key="1">
    <source>
        <dbReference type="EMBL" id="RSH83763.1"/>
    </source>
</evidence>
<dbReference type="OrthoDB" id="2328924at2759"/>
<comment type="caution">
    <text evidence="1">The sequence shown here is derived from an EMBL/GenBank/DDBJ whole genome shotgun (WGS) entry which is preliminary data.</text>
</comment>
<evidence type="ECO:0000313" key="2">
    <source>
        <dbReference type="Proteomes" id="UP000279259"/>
    </source>
</evidence>
<gene>
    <name evidence="1" type="ORF">EHS25_005378</name>
</gene>
<dbReference type="EMBL" id="RSCD01000023">
    <property type="protein sequence ID" value="RSH83763.1"/>
    <property type="molecule type" value="Genomic_DNA"/>
</dbReference>
<dbReference type="SUPFAM" id="SSF51197">
    <property type="entry name" value="Clavaminate synthase-like"/>
    <property type="match status" value="1"/>
</dbReference>
<dbReference type="AlphaFoldDB" id="A0A427XY64"/>
<proteinExistence type="predicted"/>
<accession>A0A427XY64</accession>
<name>A0A427XY64_9TREE</name>
<reference evidence="1 2" key="1">
    <citation type="submission" date="2018-11" db="EMBL/GenBank/DDBJ databases">
        <title>Genome sequence of Saitozyma podzolica DSM 27192.</title>
        <authorList>
            <person name="Aliyu H."/>
            <person name="Gorte O."/>
            <person name="Ochsenreither K."/>
        </authorList>
    </citation>
    <scope>NUCLEOTIDE SEQUENCE [LARGE SCALE GENOMIC DNA]</scope>
    <source>
        <strain evidence="1 2">DSM 27192</strain>
    </source>
</reference>
<dbReference type="PANTHER" id="PTHR40128:SF1">
    <property type="entry name" value="PHYTANOYL-COA HYDROXYLASE"/>
    <property type="match status" value="1"/>
</dbReference>